<dbReference type="RefSeq" id="WP_268617938.1">
    <property type="nucleotide sequence ID" value="NZ_JAMDMX010000122.1"/>
</dbReference>
<comment type="similarity">
    <text evidence="2">Belongs to the UPF0702 family.</text>
</comment>
<feature type="transmembrane region" description="Helical" evidence="7">
    <location>
        <begin position="12"/>
        <end position="31"/>
    </location>
</feature>
<dbReference type="PANTHER" id="PTHR34582">
    <property type="entry name" value="UPF0702 TRANSMEMBRANE PROTEIN YCAP"/>
    <property type="match status" value="1"/>
</dbReference>
<dbReference type="Pfam" id="PF04239">
    <property type="entry name" value="DUF421"/>
    <property type="match status" value="1"/>
</dbReference>
<dbReference type="PANTHER" id="PTHR34582:SF5">
    <property type="entry name" value="UPF0702 TRANSMEMBRANE PROTEIN YETF"/>
    <property type="match status" value="1"/>
</dbReference>
<dbReference type="EMBL" id="JAMDMX010000122">
    <property type="protein sequence ID" value="MCY9697041.1"/>
    <property type="molecule type" value="Genomic_DNA"/>
</dbReference>
<comment type="subcellular location">
    <subcellularLocation>
        <location evidence="1">Cell membrane</location>
        <topology evidence="1">Multi-pass membrane protein</topology>
    </subcellularLocation>
</comment>
<feature type="transmembrane region" description="Helical" evidence="7">
    <location>
        <begin position="69"/>
        <end position="86"/>
    </location>
</feature>
<feature type="domain" description="YetF-like N-terminal transmembrane" evidence="9">
    <location>
        <begin position="14"/>
        <end position="87"/>
    </location>
</feature>
<proteinExistence type="inferred from homology"/>
<accession>A0ABT4GLS9</accession>
<evidence type="ECO:0000256" key="1">
    <source>
        <dbReference type="ARBA" id="ARBA00004651"/>
    </source>
</evidence>
<keyword evidence="6 7" id="KW-0472">Membrane</keyword>
<keyword evidence="3" id="KW-1003">Cell membrane</keyword>
<evidence type="ECO:0000256" key="5">
    <source>
        <dbReference type="ARBA" id="ARBA00022989"/>
    </source>
</evidence>
<evidence type="ECO:0000256" key="3">
    <source>
        <dbReference type="ARBA" id="ARBA00022475"/>
    </source>
</evidence>
<protein>
    <submittedName>
        <fullName evidence="10">DUF421 domain-containing protein</fullName>
    </submittedName>
</protein>
<keyword evidence="5 7" id="KW-1133">Transmembrane helix</keyword>
<keyword evidence="4 7" id="KW-0812">Transmembrane</keyword>
<dbReference type="InterPro" id="IPR023090">
    <property type="entry name" value="UPF0702_alpha/beta_dom_sf"/>
</dbReference>
<dbReference type="Proteomes" id="UP001527099">
    <property type="component" value="Unassembled WGS sequence"/>
</dbReference>
<feature type="domain" description="YetF C-terminal" evidence="8">
    <location>
        <begin position="95"/>
        <end position="225"/>
    </location>
</feature>
<dbReference type="Gene3D" id="3.30.240.20">
    <property type="entry name" value="bsu07140 like domains"/>
    <property type="match status" value="2"/>
</dbReference>
<dbReference type="Pfam" id="PF20730">
    <property type="entry name" value="YetF_N"/>
    <property type="match status" value="1"/>
</dbReference>
<gene>
    <name evidence="10" type="ORF">M5X19_29855</name>
</gene>
<comment type="caution">
    <text evidence="10">The sequence shown here is derived from an EMBL/GenBank/DDBJ whole genome shotgun (WGS) entry which is preliminary data.</text>
</comment>
<evidence type="ECO:0000313" key="11">
    <source>
        <dbReference type="Proteomes" id="UP001527099"/>
    </source>
</evidence>
<keyword evidence="11" id="KW-1185">Reference proteome</keyword>
<evidence type="ECO:0000313" key="10">
    <source>
        <dbReference type="EMBL" id="MCY9697041.1"/>
    </source>
</evidence>
<evidence type="ECO:0000256" key="4">
    <source>
        <dbReference type="ARBA" id="ARBA00022692"/>
    </source>
</evidence>
<evidence type="ECO:0000256" key="2">
    <source>
        <dbReference type="ARBA" id="ARBA00006448"/>
    </source>
</evidence>
<evidence type="ECO:0000259" key="9">
    <source>
        <dbReference type="Pfam" id="PF20730"/>
    </source>
</evidence>
<sequence length="235" mass="26480">MTDLGVMMMEFTLYVSIAVKLVVALVGLLIMTRLLGKKEISQLTAFDFVSSLMLSELVGNTIYDENVHLSHLVFALVVWTLLALALEKFIWTVPWISRYATGTPDLLIRDGIIDFKAMKRNNLDFGQLSMLLRENDVFSMREVAYALFETNGSISVLRQNDPANLNNGEANSPKKRVCLPESIIENGSINEAALGRLGRDPEWLKQLLQLSGISHHERVLFAEWSDSNGLFYQLK</sequence>
<evidence type="ECO:0000256" key="6">
    <source>
        <dbReference type="ARBA" id="ARBA00023136"/>
    </source>
</evidence>
<evidence type="ECO:0000256" key="7">
    <source>
        <dbReference type="SAM" id="Phobius"/>
    </source>
</evidence>
<evidence type="ECO:0000259" key="8">
    <source>
        <dbReference type="Pfam" id="PF04239"/>
    </source>
</evidence>
<name>A0ABT4GLS9_9BACL</name>
<dbReference type="InterPro" id="IPR048454">
    <property type="entry name" value="YetF_N"/>
</dbReference>
<reference evidence="10 11" key="1">
    <citation type="submission" date="2022-05" db="EMBL/GenBank/DDBJ databases">
        <title>Genome Sequencing of Bee-Associated Microbes.</title>
        <authorList>
            <person name="Dunlap C."/>
        </authorList>
    </citation>
    <scope>NUCLEOTIDE SEQUENCE [LARGE SCALE GENOMIC DNA]</scope>
    <source>
        <strain evidence="10 11">NRRL B-14421</strain>
    </source>
</reference>
<dbReference type="InterPro" id="IPR007353">
    <property type="entry name" value="DUF421"/>
</dbReference>
<organism evidence="10 11">
    <name type="scientific">Paenibacillus alginolyticus</name>
    <dbReference type="NCBI Taxonomy" id="59839"/>
    <lineage>
        <taxon>Bacteria</taxon>
        <taxon>Bacillati</taxon>
        <taxon>Bacillota</taxon>
        <taxon>Bacilli</taxon>
        <taxon>Bacillales</taxon>
        <taxon>Paenibacillaceae</taxon>
        <taxon>Paenibacillus</taxon>
    </lineage>
</organism>